<sequence>MLYDDATVLRIIRAARDELNWREIATTNGVKLRTAYSWVAAAHSAEDWENPPRLLRGRRRNTKIQDVHIDYLLGLLDDNCYLTLVEMVDALEARFGVRVTHQTVKRHVDARMYTMKQTHRDNNYRNLPHNKQLRQDYVIKLLSYKSQADRCNDFIRRLLTHVEQSTPLEDVVLVADNAPCHARIEAVFKEDRFSSATLLRLGPYSPMLNPIENCFSVFKSMVKRFLARHRQAILQVPPHRTIKEHREEYLMMAADLLVHEAITLELCRKCALHTVKFHAAAIQLQDMPVGQ</sequence>
<dbReference type="InterPro" id="IPR009057">
    <property type="entry name" value="Homeodomain-like_sf"/>
</dbReference>
<evidence type="ECO:0000259" key="1">
    <source>
        <dbReference type="Pfam" id="PF13358"/>
    </source>
</evidence>
<dbReference type="Pfam" id="PF13358">
    <property type="entry name" value="DDE_3"/>
    <property type="match status" value="1"/>
</dbReference>
<accession>A0A0W8CCY0</accession>
<feature type="domain" description="Tc1-like transposase DDE" evidence="1">
    <location>
        <begin position="143"/>
        <end position="224"/>
    </location>
</feature>
<proteinExistence type="predicted"/>
<evidence type="ECO:0000313" key="2">
    <source>
        <dbReference type="EMBL" id="KUF81968.1"/>
    </source>
</evidence>
<dbReference type="Gene3D" id="3.30.420.10">
    <property type="entry name" value="Ribonuclease H-like superfamily/Ribonuclease H"/>
    <property type="match status" value="1"/>
</dbReference>
<dbReference type="AlphaFoldDB" id="A0A0W8CCY0"/>
<protein>
    <recommendedName>
        <fullName evidence="1">Tc1-like transposase DDE domain-containing protein</fullName>
    </recommendedName>
</protein>
<dbReference type="InterPro" id="IPR038717">
    <property type="entry name" value="Tc1-like_DDE_dom"/>
</dbReference>
<gene>
    <name evidence="2" type="ORF">AM588_10000328</name>
</gene>
<dbReference type="EMBL" id="LNFP01003046">
    <property type="protein sequence ID" value="KUF81968.1"/>
    <property type="molecule type" value="Genomic_DNA"/>
</dbReference>
<comment type="caution">
    <text evidence="2">The sequence shown here is derived from an EMBL/GenBank/DDBJ whole genome shotgun (WGS) entry which is preliminary data.</text>
</comment>
<dbReference type="InterPro" id="IPR036397">
    <property type="entry name" value="RNaseH_sf"/>
</dbReference>
<dbReference type="Proteomes" id="UP000054636">
    <property type="component" value="Unassembled WGS sequence"/>
</dbReference>
<evidence type="ECO:0000313" key="3">
    <source>
        <dbReference type="Proteomes" id="UP000054636"/>
    </source>
</evidence>
<dbReference type="SUPFAM" id="SSF46689">
    <property type="entry name" value="Homeodomain-like"/>
    <property type="match status" value="1"/>
</dbReference>
<name>A0A0W8CCY0_PHYNI</name>
<reference evidence="2 3" key="1">
    <citation type="submission" date="2015-11" db="EMBL/GenBank/DDBJ databases">
        <title>Genomes and virulence difference between two physiological races of Phytophthora nicotianae.</title>
        <authorList>
            <person name="Liu H."/>
            <person name="Ma X."/>
            <person name="Yu H."/>
            <person name="Fang D."/>
            <person name="Li Y."/>
            <person name="Wang X."/>
            <person name="Wang W."/>
            <person name="Dong Y."/>
            <person name="Xiao B."/>
        </authorList>
    </citation>
    <scope>NUCLEOTIDE SEQUENCE [LARGE SCALE GENOMIC DNA]</scope>
    <source>
        <strain evidence="3">race 1</strain>
    </source>
</reference>
<organism evidence="2 3">
    <name type="scientific">Phytophthora nicotianae</name>
    <name type="common">Potato buckeye rot agent</name>
    <name type="synonym">Phytophthora parasitica</name>
    <dbReference type="NCBI Taxonomy" id="4792"/>
    <lineage>
        <taxon>Eukaryota</taxon>
        <taxon>Sar</taxon>
        <taxon>Stramenopiles</taxon>
        <taxon>Oomycota</taxon>
        <taxon>Peronosporomycetes</taxon>
        <taxon>Peronosporales</taxon>
        <taxon>Peronosporaceae</taxon>
        <taxon>Phytophthora</taxon>
    </lineage>
</organism>
<dbReference type="PANTHER" id="PTHR48472">
    <property type="entry name" value="TC1-LIKE TRANSPOSASE DDE DOMAIN-CONTAINING PROTEIN"/>
    <property type="match status" value="1"/>
</dbReference>
<dbReference type="PANTHER" id="PTHR48472:SF1">
    <property type="entry name" value="TC1-LIKE TRANSPOSASE DDE DOMAIN-CONTAINING PROTEIN"/>
    <property type="match status" value="1"/>
</dbReference>
<dbReference type="GO" id="GO:0003676">
    <property type="term" value="F:nucleic acid binding"/>
    <property type="evidence" value="ECO:0007669"/>
    <property type="project" value="InterPro"/>
</dbReference>